<protein>
    <submittedName>
        <fullName evidence="1">Uncharacterized protein</fullName>
    </submittedName>
</protein>
<gene>
    <name evidence="1" type="ORF">PPNSA23_46990</name>
</gene>
<accession>A0ABQ0H784</accession>
<proteinExistence type="predicted"/>
<dbReference type="Proteomes" id="UP001628091">
    <property type="component" value="Unassembled WGS sequence"/>
</dbReference>
<evidence type="ECO:0000313" key="1">
    <source>
        <dbReference type="EMBL" id="GAB1584756.1"/>
    </source>
</evidence>
<dbReference type="RefSeq" id="WP_407867102.1">
    <property type="nucleotide sequence ID" value="NZ_BAAFZP010000002.1"/>
</dbReference>
<keyword evidence="2" id="KW-1185">Reference proteome</keyword>
<comment type="caution">
    <text evidence="1">The sequence shown here is derived from an EMBL/GenBank/DDBJ whole genome shotgun (WGS) entry which is preliminary data.</text>
</comment>
<name>A0ABQ0H784_9HYPH</name>
<evidence type="ECO:0000313" key="2">
    <source>
        <dbReference type="Proteomes" id="UP001628091"/>
    </source>
</evidence>
<reference evidence="1 2" key="1">
    <citation type="submission" date="2024-10" db="EMBL/GenBank/DDBJ databases">
        <title>Isolation, draft genome sequencing and identification of Phyllobacterium sp. NSA23, isolated from leaf soil.</title>
        <authorList>
            <person name="Akita H."/>
        </authorList>
    </citation>
    <scope>NUCLEOTIDE SEQUENCE [LARGE SCALE GENOMIC DNA]</scope>
    <source>
        <strain evidence="1 2">NSA23</strain>
    </source>
</reference>
<sequence>MSALTLQVDAWPSQVNPPYYRFFSFQIVELTATLTLDEDGNLDGIPVAFPNIGNSTVNYNPDIGLQAYGEEGIDWWAVGGDPNSVQIYMTQTGPREGVAKLRALVTGTVGTDYTGHEPYATCTYQSEPYQSGKIQFHLYGTRLFNPSYTGVLKVSSVDQTPRSANGNLLYFRFEVTADGSDPETVDYTGLPRMCIRLTSADPDQSSPLLQDILLYTTYFAENPIYVQEANQTLFVDLQTDEDGMAELYICAKAGRALAGSISCNTGVMTGDIGPILIADVQQQTTSPQAPHCDNPVHLEDGPTEIADVPDYTNFNATDTIFLFCNGRYQSRGQQALKQLPFQKAGLRSSSNPYNDNVENEIRYVAAGSSMIDVSAEFQFSAQGSLPSATLDPPTPYYTDTLPAPTIIEAADGWPVNCQTMANGLSILIPIDSRMQPGDQIAIVIALNGYRLASNEPIGAAIPLPGDLPWPSGLIVTERAMNEQRIEWWFQPYHFVGFGQMHDGSNSLTGSVGTLEVQYVVNRDPQGTIYASEVLSLGLDTIPPNGTDGIPDDDNPSAANLRTLTPPFAFKGAVS</sequence>
<dbReference type="EMBL" id="BAAFZP010000002">
    <property type="protein sequence ID" value="GAB1584756.1"/>
    <property type="molecule type" value="Genomic_DNA"/>
</dbReference>
<organism evidence="1 2">
    <name type="scientific">Phyllobacterium phragmitis</name>
    <dbReference type="NCBI Taxonomy" id="2670329"/>
    <lineage>
        <taxon>Bacteria</taxon>
        <taxon>Pseudomonadati</taxon>
        <taxon>Pseudomonadota</taxon>
        <taxon>Alphaproteobacteria</taxon>
        <taxon>Hyphomicrobiales</taxon>
        <taxon>Phyllobacteriaceae</taxon>
        <taxon>Phyllobacterium</taxon>
    </lineage>
</organism>